<gene>
    <name evidence="5" type="primary">agaR</name>
    <name evidence="5" type="ORF">ACFFIT_09000</name>
</gene>
<dbReference type="SUPFAM" id="SSF46785">
    <property type="entry name" value="Winged helix' DNA-binding domain"/>
    <property type="match status" value="1"/>
</dbReference>
<dbReference type="InterPro" id="IPR050313">
    <property type="entry name" value="Carb_Metab_HTH_regulators"/>
</dbReference>
<dbReference type="RefSeq" id="WP_385877322.1">
    <property type="nucleotide sequence ID" value="NZ_JBHLXE010000095.1"/>
</dbReference>
<comment type="caution">
    <text evidence="5">The sequence shown here is derived from an EMBL/GenBank/DDBJ whole genome shotgun (WGS) entry which is preliminary data.</text>
</comment>
<dbReference type="PANTHER" id="PTHR30363">
    <property type="entry name" value="HTH-TYPE TRANSCRIPTIONAL REGULATOR SRLR-RELATED"/>
    <property type="match status" value="1"/>
</dbReference>
<organism evidence="5 6">
    <name type="scientific">Thorsellia kenyensis</name>
    <dbReference type="NCBI Taxonomy" id="1549888"/>
    <lineage>
        <taxon>Bacteria</taxon>
        <taxon>Pseudomonadati</taxon>
        <taxon>Pseudomonadota</taxon>
        <taxon>Gammaproteobacteria</taxon>
        <taxon>Enterobacterales</taxon>
        <taxon>Thorselliaceae</taxon>
        <taxon>Thorsellia</taxon>
    </lineage>
</organism>
<feature type="domain" description="HTH deoR-type" evidence="4">
    <location>
        <begin position="4"/>
        <end position="59"/>
    </location>
</feature>
<dbReference type="PROSITE" id="PS00894">
    <property type="entry name" value="HTH_DEOR_1"/>
    <property type="match status" value="1"/>
</dbReference>
<dbReference type="SMART" id="SM00420">
    <property type="entry name" value="HTH_DEOR"/>
    <property type="match status" value="1"/>
</dbReference>
<dbReference type="NCBIfam" id="NF040755">
    <property type="entry name" value="AgaR"/>
    <property type="match status" value="1"/>
</dbReference>
<dbReference type="Pfam" id="PF08220">
    <property type="entry name" value="HTH_DeoR"/>
    <property type="match status" value="1"/>
</dbReference>
<dbReference type="InterPro" id="IPR047779">
    <property type="entry name" value="AgaR-like"/>
</dbReference>
<dbReference type="EMBL" id="JBHLXE010000095">
    <property type="protein sequence ID" value="MFC0180211.1"/>
    <property type="molecule type" value="Genomic_DNA"/>
</dbReference>
<dbReference type="InterPro" id="IPR036388">
    <property type="entry name" value="WH-like_DNA-bd_sf"/>
</dbReference>
<accession>A0ABV6CD41</accession>
<name>A0ABV6CD41_9GAMM</name>
<dbReference type="PANTHER" id="PTHR30363:SF44">
    <property type="entry name" value="AGA OPERON TRANSCRIPTIONAL REPRESSOR-RELATED"/>
    <property type="match status" value="1"/>
</dbReference>
<evidence type="ECO:0000256" key="2">
    <source>
        <dbReference type="ARBA" id="ARBA00023125"/>
    </source>
</evidence>
<evidence type="ECO:0000313" key="5">
    <source>
        <dbReference type="EMBL" id="MFC0180211.1"/>
    </source>
</evidence>
<dbReference type="InterPro" id="IPR036390">
    <property type="entry name" value="WH_DNA-bd_sf"/>
</dbReference>
<keyword evidence="6" id="KW-1185">Reference proteome</keyword>
<protein>
    <submittedName>
        <fullName evidence="5">Transcriptional repressor AgaR</fullName>
    </submittedName>
</protein>
<dbReference type="Pfam" id="PF00455">
    <property type="entry name" value="DeoRC"/>
    <property type="match status" value="1"/>
</dbReference>
<dbReference type="InterPro" id="IPR001034">
    <property type="entry name" value="DeoR_HTH"/>
</dbReference>
<dbReference type="InterPro" id="IPR037171">
    <property type="entry name" value="NagB/RpiA_transferase-like"/>
</dbReference>
<reference evidence="5 6" key="1">
    <citation type="submission" date="2024-09" db="EMBL/GenBank/DDBJ databases">
        <authorList>
            <person name="Sun Q."/>
            <person name="Mori K."/>
        </authorList>
    </citation>
    <scope>NUCLEOTIDE SEQUENCE [LARGE SCALE GENOMIC DNA]</scope>
    <source>
        <strain evidence="5 6">CCM 8545</strain>
    </source>
</reference>
<dbReference type="Gene3D" id="3.40.50.1360">
    <property type="match status" value="1"/>
</dbReference>
<keyword evidence="1" id="KW-0805">Transcription regulation</keyword>
<evidence type="ECO:0000259" key="4">
    <source>
        <dbReference type="PROSITE" id="PS51000"/>
    </source>
</evidence>
<sequence length="253" mass="28473">MMTCSERRRFILEQLCESGSVKVEKLSKHFNVSTVTIRNDLRSLEQQGCAICFYGGAKLNQQFAFERTLNDKDAINKQLKKRIANKASTLINDGDKIILDSGSTVSQIVPFIQNKSLIILTNALNIAFELSQFENIELLVTGGHLSHKSWSLYGSLSEDLLQQYRFDKLFLGVDGFDIKNGLTTPNLMEAQLNKLMCRVANEIIVVTDSSKFNRTSFCNISDLNQVNKVITDEKIPDLYHAMLLDSGIEVLIV</sequence>
<dbReference type="Proteomes" id="UP001589758">
    <property type="component" value="Unassembled WGS sequence"/>
</dbReference>
<keyword evidence="2" id="KW-0238">DNA-binding</keyword>
<dbReference type="Gene3D" id="1.10.10.10">
    <property type="entry name" value="Winged helix-like DNA-binding domain superfamily/Winged helix DNA-binding domain"/>
    <property type="match status" value="1"/>
</dbReference>
<dbReference type="InterPro" id="IPR018356">
    <property type="entry name" value="Tscrpt_reg_HTH_DeoR_CS"/>
</dbReference>
<keyword evidence="3" id="KW-0804">Transcription</keyword>
<dbReference type="PROSITE" id="PS51000">
    <property type="entry name" value="HTH_DEOR_2"/>
    <property type="match status" value="1"/>
</dbReference>
<evidence type="ECO:0000313" key="6">
    <source>
        <dbReference type="Proteomes" id="UP001589758"/>
    </source>
</evidence>
<dbReference type="InterPro" id="IPR014036">
    <property type="entry name" value="DeoR-like_C"/>
</dbReference>
<proteinExistence type="predicted"/>
<dbReference type="SUPFAM" id="SSF100950">
    <property type="entry name" value="NagB/RpiA/CoA transferase-like"/>
    <property type="match status" value="1"/>
</dbReference>
<dbReference type="SMART" id="SM01134">
    <property type="entry name" value="DeoRC"/>
    <property type="match status" value="1"/>
</dbReference>
<evidence type="ECO:0000256" key="3">
    <source>
        <dbReference type="ARBA" id="ARBA00023163"/>
    </source>
</evidence>
<evidence type="ECO:0000256" key="1">
    <source>
        <dbReference type="ARBA" id="ARBA00023015"/>
    </source>
</evidence>